<protein>
    <submittedName>
        <fullName evidence="2">Uncharacterized protein</fullName>
    </submittedName>
</protein>
<feature type="region of interest" description="Disordered" evidence="1">
    <location>
        <begin position="694"/>
        <end position="718"/>
    </location>
</feature>
<evidence type="ECO:0000313" key="2">
    <source>
        <dbReference type="EMBL" id="ROT69100.1"/>
    </source>
</evidence>
<feature type="compositionally biased region" description="Pro residues" evidence="1">
    <location>
        <begin position="522"/>
        <end position="533"/>
    </location>
</feature>
<gene>
    <name evidence="2" type="ORF">C7M84_012757</name>
</gene>
<dbReference type="EMBL" id="QCYY01002607">
    <property type="protein sequence ID" value="ROT69100.1"/>
    <property type="molecule type" value="Genomic_DNA"/>
</dbReference>
<dbReference type="AlphaFoldDB" id="A0A3R7Q5H2"/>
<feature type="region of interest" description="Disordered" evidence="1">
    <location>
        <begin position="512"/>
        <end position="545"/>
    </location>
</feature>
<evidence type="ECO:0000313" key="3">
    <source>
        <dbReference type="Proteomes" id="UP000283509"/>
    </source>
</evidence>
<dbReference type="OrthoDB" id="5857140at2759"/>
<feature type="region of interest" description="Disordered" evidence="1">
    <location>
        <begin position="148"/>
        <end position="180"/>
    </location>
</feature>
<reference evidence="2 3" key="2">
    <citation type="submission" date="2019-01" db="EMBL/GenBank/DDBJ databases">
        <title>The decoding of complex shrimp genome reveals the adaptation for benthos swimmer, frequently molting mechanism and breeding impact on genome.</title>
        <authorList>
            <person name="Sun Y."/>
            <person name="Gao Y."/>
            <person name="Yu Y."/>
        </authorList>
    </citation>
    <scope>NUCLEOTIDE SEQUENCE [LARGE SCALE GENOMIC DNA]</scope>
    <source>
        <tissue evidence="2">Muscle</tissue>
    </source>
</reference>
<accession>A0A3R7Q5H2</accession>
<evidence type="ECO:0000256" key="1">
    <source>
        <dbReference type="SAM" id="MobiDB-lite"/>
    </source>
</evidence>
<feature type="region of interest" description="Disordered" evidence="1">
    <location>
        <begin position="596"/>
        <end position="617"/>
    </location>
</feature>
<proteinExistence type="predicted"/>
<comment type="caution">
    <text evidence="2">The sequence shown here is derived from an EMBL/GenBank/DDBJ whole genome shotgun (WGS) entry which is preliminary data.</text>
</comment>
<organism evidence="2 3">
    <name type="scientific">Penaeus vannamei</name>
    <name type="common">Whiteleg shrimp</name>
    <name type="synonym">Litopenaeus vannamei</name>
    <dbReference type="NCBI Taxonomy" id="6689"/>
    <lineage>
        <taxon>Eukaryota</taxon>
        <taxon>Metazoa</taxon>
        <taxon>Ecdysozoa</taxon>
        <taxon>Arthropoda</taxon>
        <taxon>Crustacea</taxon>
        <taxon>Multicrustacea</taxon>
        <taxon>Malacostraca</taxon>
        <taxon>Eumalacostraca</taxon>
        <taxon>Eucarida</taxon>
        <taxon>Decapoda</taxon>
        <taxon>Dendrobranchiata</taxon>
        <taxon>Penaeoidea</taxon>
        <taxon>Penaeidae</taxon>
        <taxon>Penaeus</taxon>
    </lineage>
</organism>
<feature type="region of interest" description="Disordered" evidence="1">
    <location>
        <begin position="75"/>
        <end position="96"/>
    </location>
</feature>
<reference evidence="2 3" key="1">
    <citation type="submission" date="2018-04" db="EMBL/GenBank/DDBJ databases">
        <authorList>
            <person name="Zhang X."/>
            <person name="Yuan J."/>
            <person name="Li F."/>
            <person name="Xiang J."/>
        </authorList>
    </citation>
    <scope>NUCLEOTIDE SEQUENCE [LARGE SCALE GENOMIC DNA]</scope>
    <source>
        <tissue evidence="2">Muscle</tissue>
    </source>
</reference>
<name>A0A3R7Q5H2_PENVA</name>
<sequence length="718" mass="74193">MVSVVGGLLSQSALRAVGGEERPQGPVSLFGKGQVGAHASWMQARLSKGVAAHWSKSEPAPTLVVGGPAILGQSGLSDSRSLGPTGPSDPKSHHASAPLLGTWACVGTFLEPRRRARNVLTVDRSATPKQVPVGVHVPSIGPGASAPPSCLSRVPTSTSAPCSAASGALTTSAPTSASPATTAALPATCMCSSRLVHNACEGASPPPDGNGPAAKGATNGPAHMTGSTRPGRAVARVPGITDASAPSGCVTPGPRGTRGNRRRPRRPKGAKSTGRYKSGAKGRSESGMVHRHPTGAETGLSVAPVTGEVSSSSRTLRFTDGAAAAGHVFLLTPGTCPETVMASDTGAPVRRNCAIQIPPTKRESDEMSNINYQLCRARSEWPLTPLSDTEVTRGRLASVARTCENEQQIPSFPRDGEPIPADRVICREDVAEAARGASAGGHVLGLTGRAGQASVGASVAASGSWMAELPPRRAPSPQCPAPLRASHPCHDSAWTAASCHVSVMNSLAPEHSRVTAHDTPPDGHPPPPEPPPAVTTGGAGEGEKAAPLKAENAAKGHSHFMLGTTCGRGQWAPGLREDIRAFDIYKISGGVCETHVPPLPALPTQSDTDTDTDEGSLGQVPRALRKRKINAEMRDGVERKRCRESEDEEDEEDKLRLEGVTLLLPSPLQLHSDFNKPKLSADASVARTLSCPFLPQELCPPPSAPPSAPTIVPPQPHP</sequence>
<feature type="compositionally biased region" description="Basic and acidic residues" evidence="1">
    <location>
        <begin position="512"/>
        <end position="521"/>
    </location>
</feature>
<feature type="compositionally biased region" description="Basic residues" evidence="1">
    <location>
        <begin position="258"/>
        <end position="269"/>
    </location>
</feature>
<feature type="compositionally biased region" description="Pro residues" evidence="1">
    <location>
        <begin position="698"/>
        <end position="718"/>
    </location>
</feature>
<feature type="region of interest" description="Disordered" evidence="1">
    <location>
        <begin position="202"/>
        <end position="308"/>
    </location>
</feature>
<dbReference type="Proteomes" id="UP000283509">
    <property type="component" value="Unassembled WGS sequence"/>
</dbReference>
<keyword evidence="3" id="KW-1185">Reference proteome</keyword>